<dbReference type="Pfam" id="PF11104">
    <property type="entry name" value="PilM_2"/>
    <property type="match status" value="1"/>
</dbReference>
<dbReference type="Gene3D" id="3.30.1490.300">
    <property type="match status" value="1"/>
</dbReference>
<protein>
    <submittedName>
        <fullName evidence="2">Type IV pilus assembly protein PilM</fullName>
    </submittedName>
</protein>
<comment type="caution">
    <text evidence="2">The sequence shown here is derived from an EMBL/GenBank/DDBJ whole genome shotgun (WGS) entry which is preliminary data.</text>
</comment>
<proteinExistence type="predicted"/>
<dbReference type="GO" id="GO:0051301">
    <property type="term" value="P:cell division"/>
    <property type="evidence" value="ECO:0007669"/>
    <property type="project" value="InterPro"/>
</dbReference>
<dbReference type="CDD" id="cd24049">
    <property type="entry name" value="ASKHA_NBD_PilM"/>
    <property type="match status" value="1"/>
</dbReference>
<dbReference type="EMBL" id="JAFBDQ010000020">
    <property type="protein sequence ID" value="MBM7557949.1"/>
    <property type="molecule type" value="Genomic_DNA"/>
</dbReference>
<accession>A0A939BS33</accession>
<dbReference type="RefSeq" id="WP_204702870.1">
    <property type="nucleotide sequence ID" value="NZ_JAFBDQ010000020.1"/>
</dbReference>
<dbReference type="SMART" id="SM00842">
    <property type="entry name" value="FtsA"/>
    <property type="match status" value="1"/>
</dbReference>
<dbReference type="SUPFAM" id="SSF53067">
    <property type="entry name" value="Actin-like ATPase domain"/>
    <property type="match status" value="2"/>
</dbReference>
<name>A0A939BS33_9FIRM</name>
<sequence length="351" mass="38835">MGLFNEVKKKFNGIFEEEVIGLDIGEESIKITEVDTSWGKIGLNNLQILKTPQGLVKDGELVDIDGLASTIEQALDDGEFSANKVVTAVSGEQVISRTVEVPNLDEDQLQETVRWEAEDQLPVEVDEVVLDYELLGETPNGQYQLLLIAIKKNLINKYLKLFNKLDLIPVAIETEPIAIARTVDKLYLSPTICVIDVGVKTTDISIVSKDKLLFSRTVSMGGQSITKEVSEAHNLTLEEAEKYKKENNLFTEAEPNFILKNLTTAIYRSLDYFQVKNTNNDIEKIVLTGGGANLAGFDRHLTQEFGVKVEALGLSDRLSIKNSNLSGYNLDEAAQLLGVSIGLSLRKEETE</sequence>
<dbReference type="NCBIfam" id="TIGR01175">
    <property type="entry name" value="pilM"/>
    <property type="match status" value="1"/>
</dbReference>
<gene>
    <name evidence="2" type="ORF">JOC47_002817</name>
</gene>
<feature type="domain" description="SHS2" evidence="1">
    <location>
        <begin position="19"/>
        <end position="183"/>
    </location>
</feature>
<dbReference type="InterPro" id="IPR050696">
    <property type="entry name" value="FtsA/MreB"/>
</dbReference>
<dbReference type="AlphaFoldDB" id="A0A939BS33"/>
<dbReference type="Proteomes" id="UP000774000">
    <property type="component" value="Unassembled WGS sequence"/>
</dbReference>
<evidence type="ECO:0000313" key="2">
    <source>
        <dbReference type="EMBL" id="MBM7557949.1"/>
    </source>
</evidence>
<dbReference type="InterPro" id="IPR005883">
    <property type="entry name" value="PilM"/>
</dbReference>
<keyword evidence="3" id="KW-1185">Reference proteome</keyword>
<reference evidence="2" key="1">
    <citation type="submission" date="2021-01" db="EMBL/GenBank/DDBJ databases">
        <title>Genomic Encyclopedia of Type Strains, Phase IV (KMG-IV): sequencing the most valuable type-strain genomes for metagenomic binning, comparative biology and taxonomic classification.</title>
        <authorList>
            <person name="Goeker M."/>
        </authorList>
    </citation>
    <scope>NUCLEOTIDE SEQUENCE</scope>
    <source>
        <strain evidence="2">DSM 23230</strain>
    </source>
</reference>
<evidence type="ECO:0000313" key="3">
    <source>
        <dbReference type="Proteomes" id="UP000774000"/>
    </source>
</evidence>
<evidence type="ECO:0000259" key="1">
    <source>
        <dbReference type="SMART" id="SM00842"/>
    </source>
</evidence>
<dbReference type="InterPro" id="IPR003494">
    <property type="entry name" value="SHS2_FtsA"/>
</dbReference>
<dbReference type="PANTHER" id="PTHR32432">
    <property type="entry name" value="CELL DIVISION PROTEIN FTSA-RELATED"/>
    <property type="match status" value="1"/>
</dbReference>
<dbReference type="InterPro" id="IPR043129">
    <property type="entry name" value="ATPase_NBD"/>
</dbReference>
<dbReference type="Gene3D" id="3.30.420.40">
    <property type="match status" value="2"/>
</dbReference>
<dbReference type="PIRSF" id="PIRSF019169">
    <property type="entry name" value="PilM"/>
    <property type="match status" value="1"/>
</dbReference>
<dbReference type="PANTHER" id="PTHR32432:SF3">
    <property type="entry name" value="ETHANOLAMINE UTILIZATION PROTEIN EUTJ"/>
    <property type="match status" value="1"/>
</dbReference>
<organism evidence="2 3">
    <name type="scientific">Halanaerobacter jeridensis</name>
    <dbReference type="NCBI Taxonomy" id="706427"/>
    <lineage>
        <taxon>Bacteria</taxon>
        <taxon>Bacillati</taxon>
        <taxon>Bacillota</taxon>
        <taxon>Clostridia</taxon>
        <taxon>Halanaerobiales</taxon>
        <taxon>Halobacteroidaceae</taxon>
        <taxon>Halanaerobacter</taxon>
    </lineage>
</organism>